<name>A0A058Z8X4_FONAL</name>
<dbReference type="InterPro" id="IPR006993">
    <property type="entry name" value="Glut_rich_SH3-bd"/>
</dbReference>
<dbReference type="PROSITE" id="PS51354">
    <property type="entry name" value="GLUTAREDOXIN_2"/>
    <property type="match status" value="1"/>
</dbReference>
<evidence type="ECO:0000256" key="1">
    <source>
        <dbReference type="ARBA" id="ARBA00007764"/>
    </source>
</evidence>
<dbReference type="eggNOG" id="KOG4023">
    <property type="taxonomic scope" value="Eukaryota"/>
</dbReference>
<dbReference type="AlphaFoldDB" id="A0A058Z8X4"/>
<keyword evidence="3" id="KW-1185">Reference proteome</keyword>
<proteinExistence type="inferred from homology"/>
<dbReference type="Proteomes" id="UP000030693">
    <property type="component" value="Unassembled WGS sequence"/>
</dbReference>
<comment type="similarity">
    <text evidence="1">Belongs to the SH3BGR family.</text>
</comment>
<dbReference type="InterPro" id="IPR036249">
    <property type="entry name" value="Thioredoxin-like_sf"/>
</dbReference>
<evidence type="ECO:0000313" key="2">
    <source>
        <dbReference type="EMBL" id="KCV70531.1"/>
    </source>
</evidence>
<evidence type="ECO:0000313" key="3">
    <source>
        <dbReference type="Proteomes" id="UP000030693"/>
    </source>
</evidence>
<dbReference type="OrthoDB" id="9932926at2759"/>
<gene>
    <name evidence="2" type="ORF">H696_02877</name>
</gene>
<dbReference type="InterPro" id="IPR051033">
    <property type="entry name" value="SH3BGR"/>
</dbReference>
<dbReference type="PANTHER" id="PTHR12232">
    <property type="entry name" value="SH3 DOMAIN-BINDING GLUTAMIC ACID-RICH-LIKE PROTEIN"/>
    <property type="match status" value="1"/>
</dbReference>
<dbReference type="EMBL" id="KB932204">
    <property type="protein sequence ID" value="KCV70531.1"/>
    <property type="molecule type" value="Genomic_DNA"/>
</dbReference>
<accession>A0A058Z8X4</accession>
<dbReference type="GeneID" id="20527602"/>
<dbReference type="PANTHER" id="PTHR12232:SF0">
    <property type="entry name" value="THIOREDOXIN DOMAIN-CONTAINING PROTEIN"/>
    <property type="match status" value="1"/>
</dbReference>
<dbReference type="RefSeq" id="XP_009495047.1">
    <property type="nucleotide sequence ID" value="XM_009496772.1"/>
</dbReference>
<dbReference type="GO" id="GO:0005737">
    <property type="term" value="C:cytoplasm"/>
    <property type="evidence" value="ECO:0007669"/>
    <property type="project" value="TreeGrafter"/>
</dbReference>
<dbReference type="Pfam" id="PF04908">
    <property type="entry name" value="SH3BGR"/>
    <property type="match status" value="1"/>
</dbReference>
<dbReference type="SUPFAM" id="SSF52833">
    <property type="entry name" value="Thioredoxin-like"/>
    <property type="match status" value="1"/>
</dbReference>
<organism evidence="2">
    <name type="scientific">Fonticula alba</name>
    <name type="common">Slime mold</name>
    <dbReference type="NCBI Taxonomy" id="691883"/>
    <lineage>
        <taxon>Eukaryota</taxon>
        <taxon>Rotosphaerida</taxon>
        <taxon>Fonticulaceae</taxon>
        <taxon>Fonticula</taxon>
    </lineage>
</organism>
<sequence length="90" mass="10234">MTIIIYVSSISASLDIKKKQSHIESILSSKKIPFETRDIASNEDYKKQMRRGSGGNTIPPQIFKGEEYLGDYDAFENAVECEILSEFLRL</sequence>
<reference evidence="2" key="1">
    <citation type="submission" date="2013-04" db="EMBL/GenBank/DDBJ databases">
        <title>The Genome Sequence of Fonticula alba ATCC 38817.</title>
        <authorList>
            <consortium name="The Broad Institute Genomics Platform"/>
            <person name="Russ C."/>
            <person name="Cuomo C."/>
            <person name="Burger G."/>
            <person name="Gray M.W."/>
            <person name="Holland P.W.H."/>
            <person name="King N."/>
            <person name="Lang F.B.F."/>
            <person name="Roger A.J."/>
            <person name="Ruiz-Trillo I."/>
            <person name="Brown M."/>
            <person name="Walker B."/>
            <person name="Young S."/>
            <person name="Zeng Q."/>
            <person name="Gargeya S."/>
            <person name="Fitzgerald M."/>
            <person name="Haas B."/>
            <person name="Abouelleil A."/>
            <person name="Allen A.W."/>
            <person name="Alvarado L."/>
            <person name="Arachchi H.M."/>
            <person name="Berlin A.M."/>
            <person name="Chapman S.B."/>
            <person name="Gainer-Dewar J."/>
            <person name="Goldberg J."/>
            <person name="Griggs A."/>
            <person name="Gujja S."/>
            <person name="Hansen M."/>
            <person name="Howarth C."/>
            <person name="Imamovic A."/>
            <person name="Ireland A."/>
            <person name="Larimer J."/>
            <person name="McCowan C."/>
            <person name="Murphy C."/>
            <person name="Pearson M."/>
            <person name="Poon T.W."/>
            <person name="Priest M."/>
            <person name="Roberts A."/>
            <person name="Saif S."/>
            <person name="Shea T."/>
            <person name="Sisk P."/>
            <person name="Sykes S."/>
            <person name="Wortman J."/>
            <person name="Nusbaum C."/>
            <person name="Birren B."/>
        </authorList>
    </citation>
    <scope>NUCLEOTIDE SEQUENCE [LARGE SCALE GENOMIC DNA]</scope>
    <source>
        <strain evidence="2">ATCC 38817</strain>
    </source>
</reference>
<dbReference type="Gene3D" id="3.40.30.10">
    <property type="entry name" value="Glutaredoxin"/>
    <property type="match status" value="1"/>
</dbReference>
<protein>
    <submittedName>
        <fullName evidence="2">Uncharacterized protein</fullName>
    </submittedName>
</protein>